<dbReference type="EMBL" id="JAGGKT010000011">
    <property type="protein sequence ID" value="MBP1933483.1"/>
    <property type="molecule type" value="Genomic_DNA"/>
</dbReference>
<evidence type="ECO:0000313" key="1">
    <source>
        <dbReference type="EMBL" id="MBP1933483.1"/>
    </source>
</evidence>
<accession>A0ABS4GT73</accession>
<name>A0ABS4GT73_9BACL</name>
<gene>
    <name evidence="1" type="ORF">J2Z37_003496</name>
</gene>
<protein>
    <submittedName>
        <fullName evidence="1">Uncharacterized protein</fullName>
    </submittedName>
</protein>
<comment type="caution">
    <text evidence="1">The sequence shown here is derived from an EMBL/GenBank/DDBJ whole genome shotgun (WGS) entry which is preliminary data.</text>
</comment>
<keyword evidence="2" id="KW-1185">Reference proteome</keyword>
<sequence length="55" mass="6401">MLDQRDRYKVKIRCNTCGERFTLVGKKSKTGTIETGFKQCLCSNEKDFDISTEMF</sequence>
<organism evidence="1 2">
    <name type="scientific">Ammoniphilus resinae</name>
    <dbReference type="NCBI Taxonomy" id="861532"/>
    <lineage>
        <taxon>Bacteria</taxon>
        <taxon>Bacillati</taxon>
        <taxon>Bacillota</taxon>
        <taxon>Bacilli</taxon>
        <taxon>Bacillales</taxon>
        <taxon>Paenibacillaceae</taxon>
        <taxon>Aneurinibacillus group</taxon>
        <taxon>Ammoniphilus</taxon>
    </lineage>
</organism>
<dbReference type="Proteomes" id="UP001519343">
    <property type="component" value="Unassembled WGS sequence"/>
</dbReference>
<reference evidence="1 2" key="1">
    <citation type="submission" date="2021-03" db="EMBL/GenBank/DDBJ databases">
        <title>Genomic Encyclopedia of Type Strains, Phase IV (KMG-IV): sequencing the most valuable type-strain genomes for metagenomic binning, comparative biology and taxonomic classification.</title>
        <authorList>
            <person name="Goeker M."/>
        </authorList>
    </citation>
    <scope>NUCLEOTIDE SEQUENCE [LARGE SCALE GENOMIC DNA]</scope>
    <source>
        <strain evidence="1 2">DSM 24738</strain>
    </source>
</reference>
<proteinExistence type="predicted"/>
<dbReference type="RefSeq" id="WP_209811492.1">
    <property type="nucleotide sequence ID" value="NZ_JAGGKT010000011.1"/>
</dbReference>
<evidence type="ECO:0000313" key="2">
    <source>
        <dbReference type="Proteomes" id="UP001519343"/>
    </source>
</evidence>